<keyword evidence="1" id="KW-0540">Nuclease</keyword>
<dbReference type="GO" id="GO:0004519">
    <property type="term" value="F:endonuclease activity"/>
    <property type="evidence" value="ECO:0007669"/>
    <property type="project" value="UniProtKB-KW"/>
</dbReference>
<evidence type="ECO:0000256" key="4">
    <source>
        <dbReference type="ARBA" id="ARBA00022801"/>
    </source>
</evidence>
<dbReference type="SUPFAM" id="SSF52980">
    <property type="entry name" value="Restriction endonuclease-like"/>
    <property type="match status" value="1"/>
</dbReference>
<evidence type="ECO:0000256" key="7">
    <source>
        <dbReference type="SAM" id="MobiDB-lite"/>
    </source>
</evidence>
<keyword evidence="9" id="KW-1185">Reference proteome</keyword>
<dbReference type="Pfam" id="PF03852">
    <property type="entry name" value="Vsr"/>
    <property type="match status" value="1"/>
</dbReference>
<evidence type="ECO:0000256" key="1">
    <source>
        <dbReference type="ARBA" id="ARBA00022722"/>
    </source>
</evidence>
<keyword evidence="2 8" id="KW-0255">Endonuclease</keyword>
<dbReference type="Proteomes" id="UP001197247">
    <property type="component" value="Unassembled WGS sequence"/>
</dbReference>
<comment type="similarity">
    <text evidence="6">Belongs to the Vsr family.</text>
</comment>
<feature type="compositionally biased region" description="Polar residues" evidence="7">
    <location>
        <begin position="1"/>
        <end position="10"/>
    </location>
</feature>
<evidence type="ECO:0000256" key="6">
    <source>
        <dbReference type="ARBA" id="ARBA00029466"/>
    </source>
</evidence>
<evidence type="ECO:0000313" key="8">
    <source>
        <dbReference type="EMBL" id="MBT0770766.1"/>
    </source>
</evidence>
<evidence type="ECO:0000256" key="2">
    <source>
        <dbReference type="ARBA" id="ARBA00022759"/>
    </source>
</evidence>
<dbReference type="InterPro" id="IPR004603">
    <property type="entry name" value="DNA_mismatch_endonuc_vsr"/>
</dbReference>
<dbReference type="CDD" id="cd00221">
    <property type="entry name" value="Vsr"/>
    <property type="match status" value="1"/>
</dbReference>
<sequence>MATESDSTSDPALDEKRALVPTSPGRSRNLAAIRRTNTKPEVAVRSALHRRGHRFRKDLRIDLADGRVRPDIVFTRTKVAIFIDGCFWHVCPLHGREPTSNEWYWTPKLRKNVARDEKANNLLTSSGWTVVRIWEHESLANAIESIEATLRNAGT</sequence>
<name>A0ABS5TI50_9ACTN</name>
<comment type="caution">
    <text evidence="8">The sequence shown here is derived from an EMBL/GenBank/DDBJ whole genome shotgun (WGS) entry which is preliminary data.</text>
</comment>
<dbReference type="InterPro" id="IPR011335">
    <property type="entry name" value="Restrct_endonuc-II-like"/>
</dbReference>
<dbReference type="RefSeq" id="WP_214157068.1">
    <property type="nucleotide sequence ID" value="NZ_JAHBAY010000007.1"/>
</dbReference>
<reference evidence="8 9" key="1">
    <citation type="submission" date="2021-05" db="EMBL/GenBank/DDBJ databases">
        <title>Kineosporia and Streptomyces sp. nov. two new marine actinobacteria isolated from Coral.</title>
        <authorList>
            <person name="Buangrab K."/>
            <person name="Sutthacheep M."/>
            <person name="Yeemin T."/>
            <person name="Harunari E."/>
            <person name="Igarashi Y."/>
            <person name="Kanchanasin P."/>
            <person name="Tanasupawat S."/>
            <person name="Phongsopitanun W."/>
        </authorList>
    </citation>
    <scope>NUCLEOTIDE SEQUENCE [LARGE SCALE GENOMIC DNA]</scope>
    <source>
        <strain evidence="8 9">J2-2</strain>
    </source>
</reference>
<keyword evidence="4" id="KW-0378">Hydrolase</keyword>
<organism evidence="8 9">
    <name type="scientific">Kineosporia corallincola</name>
    <dbReference type="NCBI Taxonomy" id="2835133"/>
    <lineage>
        <taxon>Bacteria</taxon>
        <taxon>Bacillati</taxon>
        <taxon>Actinomycetota</taxon>
        <taxon>Actinomycetes</taxon>
        <taxon>Kineosporiales</taxon>
        <taxon>Kineosporiaceae</taxon>
        <taxon>Kineosporia</taxon>
    </lineage>
</organism>
<feature type="region of interest" description="Disordered" evidence="7">
    <location>
        <begin position="1"/>
        <end position="25"/>
    </location>
</feature>
<dbReference type="Gene3D" id="3.40.960.10">
    <property type="entry name" value="VSR Endonuclease"/>
    <property type="match status" value="1"/>
</dbReference>
<keyword evidence="5" id="KW-0234">DNA repair</keyword>
<dbReference type="EMBL" id="JAHBAY010000007">
    <property type="protein sequence ID" value="MBT0770766.1"/>
    <property type="molecule type" value="Genomic_DNA"/>
</dbReference>
<accession>A0ABS5TI50</accession>
<evidence type="ECO:0000313" key="9">
    <source>
        <dbReference type="Proteomes" id="UP001197247"/>
    </source>
</evidence>
<evidence type="ECO:0000256" key="5">
    <source>
        <dbReference type="ARBA" id="ARBA00023204"/>
    </source>
</evidence>
<protein>
    <submittedName>
        <fullName evidence="8">Very short patch repair endonuclease</fullName>
    </submittedName>
</protein>
<dbReference type="NCBIfam" id="TIGR00632">
    <property type="entry name" value="vsr"/>
    <property type="match status" value="1"/>
</dbReference>
<keyword evidence="3" id="KW-0227">DNA damage</keyword>
<gene>
    <name evidence="8" type="ORF">KIH74_17620</name>
</gene>
<evidence type="ECO:0000256" key="3">
    <source>
        <dbReference type="ARBA" id="ARBA00022763"/>
    </source>
</evidence>
<proteinExistence type="inferred from homology"/>